<reference evidence="1 2" key="1">
    <citation type="submission" date="2020-08" db="EMBL/GenBank/DDBJ databases">
        <title>A Genomic Blueprint of the Chicken Gut Microbiome.</title>
        <authorList>
            <person name="Gilroy R."/>
            <person name="Ravi A."/>
            <person name="Getino M."/>
            <person name="Pursley I."/>
            <person name="Horton D.L."/>
            <person name="Alikhan N.-F."/>
            <person name="Baker D."/>
            <person name="Gharbi K."/>
            <person name="Hall N."/>
            <person name="Watson M."/>
            <person name="Adriaenssens E.M."/>
            <person name="Foster-Nyarko E."/>
            <person name="Jarju S."/>
            <person name="Secka A."/>
            <person name="Antonio M."/>
            <person name="Oren A."/>
            <person name="Chaudhuri R."/>
            <person name="La Ragione R.M."/>
            <person name="Hildebrand F."/>
            <person name="Pallen M.J."/>
        </authorList>
    </citation>
    <scope>NUCLEOTIDE SEQUENCE [LARGE SCALE GENOMIC DNA]</scope>
    <source>
        <strain evidence="1 2">Sa3CVN1</strain>
    </source>
</reference>
<comment type="caution">
    <text evidence="1">The sequence shown here is derived from an EMBL/GenBank/DDBJ whole genome shotgun (WGS) entry which is preliminary data.</text>
</comment>
<dbReference type="Gene3D" id="3.40.50.300">
    <property type="entry name" value="P-loop containing nucleotide triphosphate hydrolases"/>
    <property type="match status" value="1"/>
</dbReference>
<proteinExistence type="predicted"/>
<evidence type="ECO:0000313" key="2">
    <source>
        <dbReference type="Proteomes" id="UP000627781"/>
    </source>
</evidence>
<protein>
    <submittedName>
        <fullName evidence="1">Topology modulation protein</fullName>
    </submittedName>
</protein>
<name>A0ABR8PQW7_9CLOT</name>
<dbReference type="EMBL" id="JACSRA010000005">
    <property type="protein sequence ID" value="MBD7910580.1"/>
    <property type="molecule type" value="Genomic_DNA"/>
</dbReference>
<dbReference type="InterPro" id="IPR027417">
    <property type="entry name" value="P-loop_NTPase"/>
</dbReference>
<accession>A0ABR8PQW7</accession>
<gene>
    <name evidence="1" type="ORF">H9661_04320</name>
</gene>
<sequence>MENKRIMIIGCGGSGKSTLARNLGEMMDIPVIHLDKLFWRAGWKSVSKEEFDQLLDKELIKDSWIIDGNFNRTIPKRLNRCNTVIYLDYSRITCLLGVIKRVISNYSKTRADMGESCPEKFDIEFLKWVWNFNKNNRKRYYEILEGVRDKNVIVLHKRSEGRKLFGKEKFKVKQEIR</sequence>
<dbReference type="Proteomes" id="UP000627781">
    <property type="component" value="Unassembled WGS sequence"/>
</dbReference>
<dbReference type="SUPFAM" id="SSF52540">
    <property type="entry name" value="P-loop containing nucleoside triphosphate hydrolases"/>
    <property type="match status" value="1"/>
</dbReference>
<organism evidence="1 2">
    <name type="scientific">Clostridium cibarium</name>
    <dbReference type="NCBI Taxonomy" id="2762247"/>
    <lineage>
        <taxon>Bacteria</taxon>
        <taxon>Bacillati</taxon>
        <taxon>Bacillota</taxon>
        <taxon>Clostridia</taxon>
        <taxon>Eubacteriales</taxon>
        <taxon>Clostridiaceae</taxon>
        <taxon>Clostridium</taxon>
    </lineage>
</organism>
<evidence type="ECO:0000313" key="1">
    <source>
        <dbReference type="EMBL" id="MBD7910580.1"/>
    </source>
</evidence>
<dbReference type="RefSeq" id="WP_191767795.1">
    <property type="nucleotide sequence ID" value="NZ_JACSRA010000005.1"/>
</dbReference>
<dbReference type="PANTHER" id="PTHR37816">
    <property type="entry name" value="YALI0E33011P"/>
    <property type="match status" value="1"/>
</dbReference>
<dbReference type="InterPro" id="IPR052922">
    <property type="entry name" value="Cytidylate_Kinase-2"/>
</dbReference>
<keyword evidence="2" id="KW-1185">Reference proteome</keyword>
<dbReference type="PANTHER" id="PTHR37816:SF3">
    <property type="entry name" value="MODULATES DNA TOPOLOGY"/>
    <property type="match status" value="1"/>
</dbReference>